<dbReference type="AlphaFoldDB" id="A0A0E9QNH9"/>
<protein>
    <submittedName>
        <fullName evidence="1">Uncharacterized protein</fullName>
    </submittedName>
</protein>
<sequence>MSVNSRNIQPPFRSCFRSLLNASGLIHNPIYL</sequence>
<reference evidence="1" key="1">
    <citation type="submission" date="2014-11" db="EMBL/GenBank/DDBJ databases">
        <authorList>
            <person name="Amaro Gonzalez C."/>
        </authorList>
    </citation>
    <scope>NUCLEOTIDE SEQUENCE</scope>
</reference>
<dbReference type="EMBL" id="GBXM01090203">
    <property type="protein sequence ID" value="JAH18374.1"/>
    <property type="molecule type" value="Transcribed_RNA"/>
</dbReference>
<reference evidence="1" key="2">
    <citation type="journal article" date="2015" name="Fish Shellfish Immunol.">
        <title>Early steps in the European eel (Anguilla anguilla)-Vibrio vulnificus interaction in the gills: Role of the RtxA13 toxin.</title>
        <authorList>
            <person name="Callol A."/>
            <person name="Pajuelo D."/>
            <person name="Ebbesson L."/>
            <person name="Teles M."/>
            <person name="MacKenzie S."/>
            <person name="Amaro C."/>
        </authorList>
    </citation>
    <scope>NUCLEOTIDE SEQUENCE</scope>
</reference>
<name>A0A0E9QNH9_ANGAN</name>
<evidence type="ECO:0000313" key="1">
    <source>
        <dbReference type="EMBL" id="JAH18374.1"/>
    </source>
</evidence>
<organism evidence="1">
    <name type="scientific">Anguilla anguilla</name>
    <name type="common">European freshwater eel</name>
    <name type="synonym">Muraena anguilla</name>
    <dbReference type="NCBI Taxonomy" id="7936"/>
    <lineage>
        <taxon>Eukaryota</taxon>
        <taxon>Metazoa</taxon>
        <taxon>Chordata</taxon>
        <taxon>Craniata</taxon>
        <taxon>Vertebrata</taxon>
        <taxon>Euteleostomi</taxon>
        <taxon>Actinopterygii</taxon>
        <taxon>Neopterygii</taxon>
        <taxon>Teleostei</taxon>
        <taxon>Anguilliformes</taxon>
        <taxon>Anguillidae</taxon>
        <taxon>Anguilla</taxon>
    </lineage>
</organism>
<proteinExistence type="predicted"/>
<accession>A0A0E9QNH9</accession>